<evidence type="ECO:0000256" key="3">
    <source>
        <dbReference type="ARBA" id="ARBA00022692"/>
    </source>
</evidence>
<name>A0A0C4YCF7_9BURK</name>
<dbReference type="PANTHER" id="PTHR21716:SF4">
    <property type="entry name" value="TRANSMEMBRANE PROTEIN 245"/>
    <property type="match status" value="1"/>
</dbReference>
<dbReference type="EMBL" id="CP010536">
    <property type="protein sequence ID" value="AJG20510.1"/>
    <property type="molecule type" value="Genomic_DNA"/>
</dbReference>
<evidence type="ECO:0000256" key="4">
    <source>
        <dbReference type="ARBA" id="ARBA00022989"/>
    </source>
</evidence>
<evidence type="ECO:0000256" key="2">
    <source>
        <dbReference type="ARBA" id="ARBA00009773"/>
    </source>
</evidence>
<organism evidence="8 9">
    <name type="scientific">Cupriavidus basilensis</name>
    <dbReference type="NCBI Taxonomy" id="68895"/>
    <lineage>
        <taxon>Bacteria</taxon>
        <taxon>Pseudomonadati</taxon>
        <taxon>Pseudomonadota</taxon>
        <taxon>Betaproteobacteria</taxon>
        <taxon>Burkholderiales</taxon>
        <taxon>Burkholderiaceae</taxon>
        <taxon>Cupriavidus</taxon>
    </lineage>
</organism>
<dbReference type="GO" id="GO:0016020">
    <property type="term" value="C:membrane"/>
    <property type="evidence" value="ECO:0007669"/>
    <property type="project" value="UniProtKB-SubCell"/>
</dbReference>
<dbReference type="KEGG" id="cbw:RR42_m3140"/>
<feature type="transmembrane region" description="Helical" evidence="7">
    <location>
        <begin position="64"/>
        <end position="86"/>
    </location>
</feature>
<dbReference type="Pfam" id="PF01594">
    <property type="entry name" value="AI-2E_transport"/>
    <property type="match status" value="1"/>
</dbReference>
<dbReference type="Proteomes" id="UP000031843">
    <property type="component" value="Chromosome main"/>
</dbReference>
<comment type="similarity">
    <text evidence="2">Belongs to the autoinducer-2 exporter (AI-2E) (TC 2.A.86) family.</text>
</comment>
<dbReference type="STRING" id="68895.RR42_m3140"/>
<feature type="transmembrane region" description="Helical" evidence="7">
    <location>
        <begin position="12"/>
        <end position="28"/>
    </location>
</feature>
<evidence type="ECO:0000256" key="1">
    <source>
        <dbReference type="ARBA" id="ARBA00004141"/>
    </source>
</evidence>
<feature type="transmembrane region" description="Helical" evidence="7">
    <location>
        <begin position="311"/>
        <end position="338"/>
    </location>
</feature>
<keyword evidence="3 7" id="KW-0812">Transmembrane</keyword>
<dbReference type="AlphaFoldDB" id="A0A0C4YCF7"/>
<evidence type="ECO:0000256" key="6">
    <source>
        <dbReference type="SAM" id="MobiDB-lite"/>
    </source>
</evidence>
<keyword evidence="5 7" id="KW-0472">Membrane</keyword>
<reference evidence="8 9" key="1">
    <citation type="journal article" date="2015" name="Genome Announc.">
        <title>Complete Genome Sequence of Cupriavidus basilensis 4G11, Isolated from the Oak Ridge Field Research Center Site.</title>
        <authorList>
            <person name="Ray J."/>
            <person name="Waters R.J."/>
            <person name="Skerker J.M."/>
            <person name="Kuehl J.V."/>
            <person name="Price M.N."/>
            <person name="Huang J."/>
            <person name="Chakraborty R."/>
            <person name="Arkin A.P."/>
            <person name="Deutschbauer A."/>
        </authorList>
    </citation>
    <scope>NUCLEOTIDE SEQUENCE [LARGE SCALE GENOMIC DNA]</scope>
    <source>
        <strain evidence="8">4G11</strain>
    </source>
</reference>
<feature type="transmembrane region" description="Helical" evidence="7">
    <location>
        <begin position="160"/>
        <end position="177"/>
    </location>
</feature>
<feature type="transmembrane region" description="Helical" evidence="7">
    <location>
        <begin position="240"/>
        <end position="270"/>
    </location>
</feature>
<dbReference type="PANTHER" id="PTHR21716">
    <property type="entry name" value="TRANSMEMBRANE PROTEIN"/>
    <property type="match status" value="1"/>
</dbReference>
<evidence type="ECO:0000256" key="5">
    <source>
        <dbReference type="ARBA" id="ARBA00023136"/>
    </source>
</evidence>
<accession>A0A0C4YCF7</accession>
<evidence type="ECO:0000313" key="8">
    <source>
        <dbReference type="EMBL" id="AJG20510.1"/>
    </source>
</evidence>
<keyword evidence="4 7" id="KW-1133">Transmembrane helix</keyword>
<protein>
    <submittedName>
        <fullName evidence="8">Membrane protein, putative</fullName>
    </submittedName>
</protein>
<dbReference type="InterPro" id="IPR002549">
    <property type="entry name" value="AI-2E-like"/>
</dbReference>
<feature type="transmembrane region" description="Helical" evidence="7">
    <location>
        <begin position="34"/>
        <end position="52"/>
    </location>
</feature>
<feature type="region of interest" description="Disordered" evidence="6">
    <location>
        <begin position="349"/>
        <end position="391"/>
    </location>
</feature>
<dbReference type="RefSeq" id="WP_236701919.1">
    <property type="nucleotide sequence ID" value="NZ_CP010536.1"/>
</dbReference>
<evidence type="ECO:0000256" key="7">
    <source>
        <dbReference type="SAM" id="Phobius"/>
    </source>
</evidence>
<comment type="subcellular location">
    <subcellularLocation>
        <location evidence="1">Membrane</location>
        <topology evidence="1">Multi-pass membrane protein</topology>
    </subcellularLocation>
</comment>
<feature type="transmembrane region" description="Helical" evidence="7">
    <location>
        <begin position="277"/>
        <end position="299"/>
    </location>
</feature>
<sequence>MTQRAEMQQKAFYLLLAVVSIAFCFVLRPFFGAVFWGAILAIIFTPPNNWLTRRMGDRRNLASLTTLTLCLLIVVLPLIFVTGALIQEGSTVYQQIKSGQLNFGAYFQQALHALPPSVTRVLGRFGLTDISDLQQKLTAGAAQASQILAAQALSIGQNTFQFLVSFGVMLYLLFFLLRDGPQLSKIIMRAIPLSEPHKQHLLRKFTTVARATVKGNIAVAAVQGALGGLAFWFLGIQGSLLWGVLMGFLSLLPAVGAALIWGPVGIYFLLTGDVGKGSILIGFCAVVIGAVDNVLRPILVGKDTRMPDWVVLISTLGGMALFGLSGFVIGPLIAALFIASWDLSTSTREEIERRDAAHDKDQPPPPPPAPPTGATGQASAQAPGPEAARTD</sequence>
<keyword evidence="9" id="KW-1185">Reference proteome</keyword>
<proteinExistence type="inferred from homology"/>
<evidence type="ECO:0000313" key="9">
    <source>
        <dbReference type="Proteomes" id="UP000031843"/>
    </source>
</evidence>
<feature type="transmembrane region" description="Helical" evidence="7">
    <location>
        <begin position="213"/>
        <end position="234"/>
    </location>
</feature>
<gene>
    <name evidence="8" type="ORF">RR42_m3140</name>
</gene>
<feature type="compositionally biased region" description="Basic and acidic residues" evidence="6">
    <location>
        <begin position="349"/>
        <end position="362"/>
    </location>
</feature>